<feature type="region of interest" description="Disordered" evidence="1">
    <location>
        <begin position="174"/>
        <end position="214"/>
    </location>
</feature>
<feature type="region of interest" description="Disordered" evidence="1">
    <location>
        <begin position="94"/>
        <end position="114"/>
    </location>
</feature>
<dbReference type="AlphaFoldDB" id="A0A8I3A517"/>
<feature type="compositionally biased region" description="Polar residues" evidence="1">
    <location>
        <begin position="200"/>
        <end position="214"/>
    </location>
</feature>
<evidence type="ECO:0000313" key="3">
    <source>
        <dbReference type="Proteomes" id="UP000683000"/>
    </source>
</evidence>
<dbReference type="OrthoDB" id="2633486at2759"/>
<protein>
    <submittedName>
        <fullName evidence="2">Uncharacterized protein</fullName>
    </submittedName>
</protein>
<proteinExistence type="predicted"/>
<comment type="caution">
    <text evidence="2">The sequence shown here is derived from an EMBL/GenBank/DDBJ whole genome shotgun (WGS) entry which is preliminary data.</text>
</comment>
<dbReference type="Proteomes" id="UP000683000">
    <property type="component" value="Unassembled WGS sequence"/>
</dbReference>
<accession>A0A8I3A517</accession>
<keyword evidence="3" id="KW-1185">Reference proteome</keyword>
<sequence>MAWSTIFEYKTRLGVRSDDTHIPSVKLLDNGMPSSPVPFITLSGLVTLQHDLKACINSSPLVKVPLTMRPLVKKRTSIPFSLTFTLKRRSTIFSRSSSPSSTASASPSCTPASEMADPLSMADVAIELPSEVSLYNTPCIGTKILDRFWPEDEESYSEESCCASVASRYPTALAPPPHHRRAPCSLGSIQDVPFRDQLPPRTSSDNTSPLQFPF</sequence>
<feature type="compositionally biased region" description="Low complexity" evidence="1">
    <location>
        <begin position="94"/>
        <end position="113"/>
    </location>
</feature>
<organism evidence="2 3">
    <name type="scientific">Boletus reticuloceps</name>
    <dbReference type="NCBI Taxonomy" id="495285"/>
    <lineage>
        <taxon>Eukaryota</taxon>
        <taxon>Fungi</taxon>
        <taxon>Dikarya</taxon>
        <taxon>Basidiomycota</taxon>
        <taxon>Agaricomycotina</taxon>
        <taxon>Agaricomycetes</taxon>
        <taxon>Agaricomycetidae</taxon>
        <taxon>Boletales</taxon>
        <taxon>Boletineae</taxon>
        <taxon>Boletaceae</taxon>
        <taxon>Boletoideae</taxon>
        <taxon>Boletus</taxon>
    </lineage>
</organism>
<reference evidence="2" key="1">
    <citation type="submission" date="2021-03" db="EMBL/GenBank/DDBJ databases">
        <title>Evolutionary innovations through gain and loss of genes in the ectomycorrhizal Boletales.</title>
        <authorList>
            <person name="Wu G."/>
            <person name="Miyauchi S."/>
            <person name="Morin E."/>
            <person name="Yang Z.-L."/>
            <person name="Xu J."/>
            <person name="Martin F.M."/>
        </authorList>
    </citation>
    <scope>NUCLEOTIDE SEQUENCE</scope>
    <source>
        <strain evidence="2">BR01</strain>
    </source>
</reference>
<name>A0A8I3A517_9AGAM</name>
<evidence type="ECO:0000256" key="1">
    <source>
        <dbReference type="SAM" id="MobiDB-lite"/>
    </source>
</evidence>
<dbReference type="EMBL" id="JAGFBS010000037">
    <property type="protein sequence ID" value="KAG6371296.1"/>
    <property type="molecule type" value="Genomic_DNA"/>
</dbReference>
<gene>
    <name evidence="2" type="ORF">JVT61DRAFT_9766</name>
</gene>
<evidence type="ECO:0000313" key="2">
    <source>
        <dbReference type="EMBL" id="KAG6371296.1"/>
    </source>
</evidence>